<dbReference type="RefSeq" id="WP_111715629.1">
    <property type="nucleotide sequence ID" value="NZ_JBHSSR010000004.1"/>
</dbReference>
<feature type="region of interest" description="Disordered" evidence="1">
    <location>
        <begin position="37"/>
        <end position="70"/>
    </location>
</feature>
<name>A0A327ZRQ4_9STAP</name>
<evidence type="ECO:0000313" key="3">
    <source>
        <dbReference type="Proteomes" id="UP000249808"/>
    </source>
</evidence>
<comment type="caution">
    <text evidence="2">The sequence shown here is derived from an EMBL/GenBank/DDBJ whole genome shotgun (WGS) entry which is preliminary data.</text>
</comment>
<evidence type="ECO:0000313" key="2">
    <source>
        <dbReference type="EMBL" id="RAK45003.1"/>
    </source>
</evidence>
<protein>
    <submittedName>
        <fullName evidence="2">Uncharacterized protein</fullName>
    </submittedName>
</protein>
<dbReference type="AlphaFoldDB" id="A0A327ZRQ4"/>
<reference evidence="2 3" key="1">
    <citation type="journal article" date="2018" name="Front. Microbiol.">
        <title>Description and Comparative Genomics of Macrococcus caseolyticus subsp. hominis subsp. nov., Macrococcus goetzii sp. nov., Macrococcus epidermidis sp. nov., and Macrococcus bohemicus sp. nov., Novel Macrococci From Human Clinical Material With Virulence Potential and Suspected Uptake of Foreign DNA by Natural Transformation.</title>
        <authorList>
            <person name="Maslanova I."/>
            <person name="Wertheimer Z."/>
            <person name="Sedlacek I."/>
            <person name="Svec P."/>
            <person name="Indrakova A."/>
            <person name="Kovarovic V."/>
            <person name="Schumann P."/>
            <person name="Sproer C."/>
            <person name="Kralova S."/>
            <person name="Sedo O."/>
            <person name="Kristofova L."/>
            <person name="Vrbovska V."/>
            <person name="Fuzik T."/>
            <person name="Petras P."/>
            <person name="Zdrahal Z."/>
            <person name="Ruzickova V."/>
            <person name="Doskar J."/>
            <person name="Pantucek R."/>
        </authorList>
    </citation>
    <scope>NUCLEOTIDE SEQUENCE [LARGE SCALE GENOMIC DNA]</scope>
    <source>
        <strain evidence="2 3">01/688</strain>
    </source>
</reference>
<evidence type="ECO:0000256" key="1">
    <source>
        <dbReference type="SAM" id="MobiDB-lite"/>
    </source>
</evidence>
<dbReference type="Proteomes" id="UP000249808">
    <property type="component" value="Unassembled WGS sequence"/>
</dbReference>
<proteinExistence type="predicted"/>
<organism evidence="2 3">
    <name type="scientific">Macrococcus epidermidis</name>
    <dbReference type="NCBI Taxonomy" id="1902580"/>
    <lineage>
        <taxon>Bacteria</taxon>
        <taxon>Bacillati</taxon>
        <taxon>Bacillota</taxon>
        <taxon>Bacilli</taxon>
        <taxon>Bacillales</taxon>
        <taxon>Staphylococcaceae</taxon>
        <taxon>Macrococcus</taxon>
    </lineage>
</organism>
<accession>A0A327ZRQ4</accession>
<sequence length="70" mass="7992">MAKFRVKKPFEGTREGRVFDKVGEVVEMTVKRAEEIQHNIDGSHPDYGEVLERLPEETTKSAAKSETDKE</sequence>
<dbReference type="EMBL" id="PZJH01000002">
    <property type="protein sequence ID" value="RAK45003.1"/>
    <property type="molecule type" value="Genomic_DNA"/>
</dbReference>
<keyword evidence="3" id="KW-1185">Reference proteome</keyword>
<gene>
    <name evidence="2" type="ORF">BHU61_06735</name>
</gene>